<comment type="caution">
    <text evidence="5">The sequence shown here is derived from an EMBL/GenBank/DDBJ whole genome shotgun (WGS) entry which is preliminary data.</text>
</comment>
<sequence>MLTIFHVIGVAQEYARKVLSHTETASEQSLYAGDDFGDFATFLWQPYIYRPPRLNSTFPVVEPTRCFASLYKISDETMTHVPFETVEKFEELGQTVTPNSDSFSLLLLRGYPCATWLNVLGARFNIDPEFFRRHLLFESRPRRKTLKHTAMQILPSCYSDMLSLPVTTIGLQKHDMQTKHDQEQLDELRRDWSKRMSTYTRKLALLNSPDMAAGHPFARDVSVHNFDSFSLEQTISIYIPPAWKGRLGIVWHDGLRQLGEELKWPWETGTGGTRANSFLKYLPTPLHRPGISFNGRSKTLSNQAESIKPSARVDIVLRDYLRHIDLARAVHDPFYALSPFFNLAVSSEMAILDLVDTKIREELNHSHLIHNNNLTLSNLLYHQQVLRRHIRNLKGTIGAIESLYERDLSEKTSDSNVKGSNPRKIESILRDYRSALTYAESLAAECVQGMTITAHNATIRESEKAIAEAQGVTKLTKLAVFFVPLSFVASVFGMNVQEVNPGSNPPFWSWVVASLAVGVITWALFKYDELQDLTRRAWMSSIRRMYKPPARSDKLGLDPRV</sequence>
<proteinExistence type="predicted"/>
<gene>
    <name evidence="5" type="ORF">N7458_008418</name>
</gene>
<protein>
    <submittedName>
        <fullName evidence="5">Uncharacterized protein</fullName>
    </submittedName>
</protein>
<dbReference type="GeneID" id="81602043"/>
<dbReference type="Proteomes" id="UP001213681">
    <property type="component" value="Unassembled WGS sequence"/>
</dbReference>
<evidence type="ECO:0000256" key="2">
    <source>
        <dbReference type="ARBA" id="ARBA00022692"/>
    </source>
</evidence>
<dbReference type="InterPro" id="IPR002523">
    <property type="entry name" value="MgTranspt_CorA/ZnTranspt_ZntB"/>
</dbReference>
<reference evidence="5" key="2">
    <citation type="journal article" date="2023" name="IMA Fungus">
        <title>Comparative genomic study of the Penicillium genus elucidates a diverse pangenome and 15 lateral gene transfer events.</title>
        <authorList>
            <person name="Petersen C."/>
            <person name="Sorensen T."/>
            <person name="Nielsen M.R."/>
            <person name="Sondergaard T.E."/>
            <person name="Sorensen J.L."/>
            <person name="Fitzpatrick D.A."/>
            <person name="Frisvad J.C."/>
            <person name="Nielsen K.L."/>
        </authorList>
    </citation>
    <scope>NUCLEOTIDE SEQUENCE</scope>
    <source>
        <strain evidence="5">IBT 16125</strain>
    </source>
</reference>
<name>A0AAD6C4D1_9EURO</name>
<keyword evidence="6" id="KW-1185">Reference proteome</keyword>
<reference evidence="5" key="1">
    <citation type="submission" date="2022-12" db="EMBL/GenBank/DDBJ databases">
        <authorList>
            <person name="Petersen C."/>
        </authorList>
    </citation>
    <scope>NUCLEOTIDE SEQUENCE</scope>
    <source>
        <strain evidence="5">IBT 16125</strain>
    </source>
</reference>
<dbReference type="GO" id="GO:0046873">
    <property type="term" value="F:metal ion transmembrane transporter activity"/>
    <property type="evidence" value="ECO:0007669"/>
    <property type="project" value="InterPro"/>
</dbReference>
<evidence type="ECO:0000313" key="5">
    <source>
        <dbReference type="EMBL" id="KAJ5444546.1"/>
    </source>
</evidence>
<accession>A0AAD6C4D1</accession>
<evidence type="ECO:0000313" key="6">
    <source>
        <dbReference type="Proteomes" id="UP001213681"/>
    </source>
</evidence>
<evidence type="ECO:0000256" key="4">
    <source>
        <dbReference type="ARBA" id="ARBA00023136"/>
    </source>
</evidence>
<keyword evidence="4" id="KW-0472">Membrane</keyword>
<dbReference type="AlphaFoldDB" id="A0AAD6C4D1"/>
<dbReference type="GO" id="GO:0016020">
    <property type="term" value="C:membrane"/>
    <property type="evidence" value="ECO:0007669"/>
    <property type="project" value="UniProtKB-SubCell"/>
</dbReference>
<dbReference type="SUPFAM" id="SSF144083">
    <property type="entry name" value="Magnesium transport protein CorA, transmembrane region"/>
    <property type="match status" value="1"/>
</dbReference>
<dbReference type="Pfam" id="PF01544">
    <property type="entry name" value="CorA"/>
    <property type="match status" value="1"/>
</dbReference>
<dbReference type="RefSeq" id="XP_056764626.1">
    <property type="nucleotide sequence ID" value="XM_056911800.1"/>
</dbReference>
<evidence type="ECO:0000256" key="1">
    <source>
        <dbReference type="ARBA" id="ARBA00004141"/>
    </source>
</evidence>
<keyword evidence="3" id="KW-1133">Transmembrane helix</keyword>
<organism evidence="5 6">
    <name type="scientific">Penicillium daleae</name>
    <dbReference type="NCBI Taxonomy" id="63821"/>
    <lineage>
        <taxon>Eukaryota</taxon>
        <taxon>Fungi</taxon>
        <taxon>Dikarya</taxon>
        <taxon>Ascomycota</taxon>
        <taxon>Pezizomycotina</taxon>
        <taxon>Eurotiomycetes</taxon>
        <taxon>Eurotiomycetidae</taxon>
        <taxon>Eurotiales</taxon>
        <taxon>Aspergillaceae</taxon>
        <taxon>Penicillium</taxon>
    </lineage>
</organism>
<evidence type="ECO:0000256" key="3">
    <source>
        <dbReference type="ARBA" id="ARBA00022989"/>
    </source>
</evidence>
<comment type="subcellular location">
    <subcellularLocation>
        <location evidence="1">Membrane</location>
        <topology evidence="1">Multi-pass membrane protein</topology>
    </subcellularLocation>
</comment>
<keyword evidence="2" id="KW-0812">Transmembrane</keyword>
<dbReference type="Gene3D" id="1.20.58.340">
    <property type="entry name" value="Magnesium transport protein CorA, transmembrane region"/>
    <property type="match status" value="1"/>
</dbReference>
<dbReference type="InterPro" id="IPR045863">
    <property type="entry name" value="CorA_TM1_TM2"/>
</dbReference>
<dbReference type="EMBL" id="JAPVEA010000007">
    <property type="protein sequence ID" value="KAJ5444546.1"/>
    <property type="molecule type" value="Genomic_DNA"/>
</dbReference>